<name>A0ABT6F186_9SYNE</name>
<evidence type="ECO:0000256" key="4">
    <source>
        <dbReference type="RuleBase" id="RU000639"/>
    </source>
</evidence>
<dbReference type="EMBL" id="JAKKUT010000002">
    <property type="protein sequence ID" value="MDG2991543.1"/>
    <property type="molecule type" value="Genomic_DNA"/>
</dbReference>
<dbReference type="PROSITE" id="PS01071">
    <property type="entry name" value="GRPE"/>
    <property type="match status" value="1"/>
</dbReference>
<dbReference type="RefSeq" id="WP_277867406.1">
    <property type="nucleotide sequence ID" value="NZ_JAKKUT010000002.1"/>
</dbReference>
<dbReference type="CDD" id="cd00446">
    <property type="entry name" value="GrpE"/>
    <property type="match status" value="1"/>
</dbReference>
<evidence type="ECO:0000313" key="8">
    <source>
        <dbReference type="EMBL" id="MDG2991543.1"/>
    </source>
</evidence>
<gene>
    <name evidence="3 8" type="primary">grpE</name>
    <name evidence="8" type="ORF">L3556_11470</name>
</gene>
<dbReference type="Gene3D" id="3.90.20.20">
    <property type="match status" value="1"/>
</dbReference>
<dbReference type="PANTHER" id="PTHR21237">
    <property type="entry name" value="GRPE PROTEIN"/>
    <property type="match status" value="1"/>
</dbReference>
<comment type="subcellular location">
    <subcellularLocation>
        <location evidence="3">Cytoplasm</location>
    </subcellularLocation>
</comment>
<organism evidence="8 9">
    <name type="scientific">Candidatus Synechococcus calcipolaris G9</name>
    <dbReference type="NCBI Taxonomy" id="1497997"/>
    <lineage>
        <taxon>Bacteria</taxon>
        <taxon>Bacillati</taxon>
        <taxon>Cyanobacteriota</taxon>
        <taxon>Cyanophyceae</taxon>
        <taxon>Synechococcales</taxon>
        <taxon>Synechococcaceae</taxon>
        <taxon>Synechococcus</taxon>
    </lineage>
</organism>
<evidence type="ECO:0000256" key="6">
    <source>
        <dbReference type="SAM" id="Coils"/>
    </source>
</evidence>
<proteinExistence type="inferred from homology"/>
<feature type="compositionally biased region" description="Acidic residues" evidence="7">
    <location>
        <begin position="45"/>
        <end position="56"/>
    </location>
</feature>
<keyword evidence="2 3" id="KW-0143">Chaperone</keyword>
<dbReference type="NCBIfam" id="NF010741">
    <property type="entry name" value="PRK14143.1"/>
    <property type="match status" value="1"/>
</dbReference>
<evidence type="ECO:0000256" key="7">
    <source>
        <dbReference type="SAM" id="MobiDB-lite"/>
    </source>
</evidence>
<comment type="function">
    <text evidence="3 4">Participates actively in the response to hyperosmotic and heat shock by preventing the aggregation of stress-denatured proteins, in association with DnaK and GrpE. It is the nucleotide exchange factor for DnaK and may function as a thermosensor. Unfolded proteins bind initially to DnaJ; upon interaction with the DnaJ-bound protein, DnaK hydrolyzes its bound ATP, resulting in the formation of a stable complex. GrpE releases ADP from DnaK; ATP binding to DnaK triggers the release of the substrate protein, thus completing the reaction cycle. Several rounds of ATP-dependent interactions between DnaJ, DnaK and GrpE are required for fully efficient folding.</text>
</comment>
<feature type="coiled-coil region" evidence="6">
    <location>
        <begin position="76"/>
        <end position="132"/>
    </location>
</feature>
<dbReference type="PRINTS" id="PR00773">
    <property type="entry name" value="GRPEPROTEIN"/>
</dbReference>
<dbReference type="Proteomes" id="UP001154265">
    <property type="component" value="Unassembled WGS sequence"/>
</dbReference>
<dbReference type="SUPFAM" id="SSF58014">
    <property type="entry name" value="Coiled-coil domain of nucleotide exchange factor GrpE"/>
    <property type="match status" value="1"/>
</dbReference>
<reference evidence="8" key="1">
    <citation type="journal article" date="2022" name="Genome Biol. Evol.">
        <title>A New Gene Family Diagnostic for Intracellular Biomineralization of Amorphous Ca Carbonates by Cyanobacteria.</title>
        <authorList>
            <person name="Benzerara K."/>
            <person name="Duprat E."/>
            <person name="Bitard-Feildel T."/>
            <person name="Caumes G."/>
            <person name="Cassier-Chauvat C."/>
            <person name="Chauvat F."/>
            <person name="Dezi M."/>
            <person name="Diop S.I."/>
            <person name="Gaschignard G."/>
            <person name="Gorgen S."/>
            <person name="Gugger M."/>
            <person name="Lopez-Garcia P."/>
            <person name="Millet M."/>
            <person name="Skouri-Panet F."/>
            <person name="Moreira D."/>
            <person name="Callebaut I."/>
        </authorList>
    </citation>
    <scope>NUCLEOTIDE SEQUENCE</scope>
    <source>
        <strain evidence="8">G9</strain>
    </source>
</reference>
<keyword evidence="6" id="KW-0175">Coiled coil</keyword>
<dbReference type="Gene3D" id="2.30.22.10">
    <property type="entry name" value="Head domain of nucleotide exchange factor GrpE"/>
    <property type="match status" value="1"/>
</dbReference>
<dbReference type="HAMAP" id="MF_01151">
    <property type="entry name" value="GrpE"/>
    <property type="match status" value="1"/>
</dbReference>
<comment type="similarity">
    <text evidence="1 3 5">Belongs to the GrpE family.</text>
</comment>
<dbReference type="PANTHER" id="PTHR21237:SF23">
    <property type="entry name" value="GRPE PROTEIN HOMOLOG, MITOCHONDRIAL"/>
    <property type="match status" value="1"/>
</dbReference>
<reference evidence="8" key="2">
    <citation type="submission" date="2022-01" db="EMBL/GenBank/DDBJ databases">
        <authorList>
            <person name="Zivanovic Y."/>
            <person name="Moreira D."/>
            <person name="Lopez-Garcia P."/>
        </authorList>
    </citation>
    <scope>NUCLEOTIDE SEQUENCE</scope>
    <source>
        <strain evidence="8">G9</strain>
    </source>
</reference>
<feature type="compositionally biased region" description="Polar residues" evidence="7">
    <location>
        <begin position="60"/>
        <end position="69"/>
    </location>
</feature>
<evidence type="ECO:0000256" key="2">
    <source>
        <dbReference type="ARBA" id="ARBA00023186"/>
    </source>
</evidence>
<dbReference type="InterPro" id="IPR013805">
    <property type="entry name" value="GrpE_CC"/>
</dbReference>
<dbReference type="NCBIfam" id="NF010738">
    <property type="entry name" value="PRK14140.1"/>
    <property type="match status" value="1"/>
</dbReference>
<evidence type="ECO:0000256" key="3">
    <source>
        <dbReference type="HAMAP-Rule" id="MF_01151"/>
    </source>
</evidence>
<keyword evidence="3 4" id="KW-0346">Stress response</keyword>
<protein>
    <recommendedName>
        <fullName evidence="3 4">Protein GrpE</fullName>
    </recommendedName>
    <alternativeName>
        <fullName evidence="3">HSP-70 cofactor</fullName>
    </alternativeName>
</protein>
<dbReference type="SUPFAM" id="SSF51064">
    <property type="entry name" value="Head domain of nucleotide exchange factor GrpE"/>
    <property type="match status" value="1"/>
</dbReference>
<comment type="subunit">
    <text evidence="3">Homodimer.</text>
</comment>
<keyword evidence="9" id="KW-1185">Reference proteome</keyword>
<evidence type="ECO:0000256" key="5">
    <source>
        <dbReference type="RuleBase" id="RU004478"/>
    </source>
</evidence>
<feature type="region of interest" description="Disordered" evidence="7">
    <location>
        <begin position="1"/>
        <end position="76"/>
    </location>
</feature>
<dbReference type="InterPro" id="IPR000740">
    <property type="entry name" value="GrpE"/>
</dbReference>
<comment type="caution">
    <text evidence="8">The sequence shown here is derived from an EMBL/GenBank/DDBJ whole genome shotgun (WGS) entry which is preliminary data.</text>
</comment>
<feature type="region of interest" description="Disordered" evidence="7">
    <location>
        <begin position="231"/>
        <end position="253"/>
    </location>
</feature>
<dbReference type="InterPro" id="IPR009012">
    <property type="entry name" value="GrpE_head"/>
</dbReference>
<keyword evidence="3" id="KW-0963">Cytoplasm</keyword>
<evidence type="ECO:0000313" key="9">
    <source>
        <dbReference type="Proteomes" id="UP001154265"/>
    </source>
</evidence>
<dbReference type="Pfam" id="PF01025">
    <property type="entry name" value="GrpE"/>
    <property type="match status" value="1"/>
</dbReference>
<accession>A0ABT6F186</accession>
<evidence type="ECO:0000256" key="1">
    <source>
        <dbReference type="ARBA" id="ARBA00009054"/>
    </source>
</evidence>
<sequence>MSEEVTATHPNLETQDNDQDKDLAVEQSHGDGQPQDSAQPIENSDLPEDQFPEEPPEVSNVANAETDSSPEADPGLQEHLTVLEREQENLKQQVEERTGQYVRLAADFENYRKRTQREKDDLELQIKCATISELLPVVDSFELARTHIQTQTEAEEKIHRSYQGVYKQLVDCLKRVGVSPMRPEGKPFDPNLHEAVLRQPTADQPEGTVLEELKRGYLLGERVLRHAMVKVAAPPEDDEADATPTPSHDSSEV</sequence>